<evidence type="ECO:0000313" key="2">
    <source>
        <dbReference type="EMBL" id="MEN1760399.1"/>
    </source>
</evidence>
<reference evidence="2 3" key="1">
    <citation type="submission" date="2024-04" db="EMBL/GenBank/DDBJ databases">
        <title>Genome sequencing and metabolic network reconstruction of aminoacids and betaine degradation by Anoxynatronum sibiricum.</title>
        <authorList>
            <person name="Detkova E.N."/>
            <person name="Boltjanskaja Y.V."/>
            <person name="Mardanov A.V."/>
            <person name="Kevbrin V."/>
        </authorList>
    </citation>
    <scope>NUCLEOTIDE SEQUENCE [LARGE SCALE GENOMIC DNA]</scope>
    <source>
        <strain evidence="2 3">Z-7981</strain>
    </source>
</reference>
<accession>A0ABU9VWB6</accession>
<name>A0ABU9VWB6_9CLOT</name>
<organism evidence="2 3">
    <name type="scientific">Anoxynatronum sibiricum</name>
    <dbReference type="NCBI Taxonomy" id="210623"/>
    <lineage>
        <taxon>Bacteria</taxon>
        <taxon>Bacillati</taxon>
        <taxon>Bacillota</taxon>
        <taxon>Clostridia</taxon>
        <taxon>Eubacteriales</taxon>
        <taxon>Clostridiaceae</taxon>
        <taxon>Anoxynatronum</taxon>
    </lineage>
</organism>
<dbReference type="SUPFAM" id="SSF56281">
    <property type="entry name" value="Metallo-hydrolase/oxidoreductase"/>
    <property type="match status" value="1"/>
</dbReference>
<dbReference type="RefSeq" id="WP_343185719.1">
    <property type="nucleotide sequence ID" value="NZ_JBCITM010000006.1"/>
</dbReference>
<keyword evidence="3" id="KW-1185">Reference proteome</keyword>
<dbReference type="SMART" id="SM00849">
    <property type="entry name" value="Lactamase_B"/>
    <property type="match status" value="1"/>
</dbReference>
<dbReference type="EMBL" id="JBCITM010000006">
    <property type="protein sequence ID" value="MEN1760399.1"/>
    <property type="molecule type" value="Genomic_DNA"/>
</dbReference>
<dbReference type="Gene3D" id="3.60.15.10">
    <property type="entry name" value="Ribonuclease Z/Hydroxyacylglutathione hydrolase-like"/>
    <property type="match status" value="1"/>
</dbReference>
<gene>
    <name evidence="2" type="ORF">AAIG11_07940</name>
</gene>
<evidence type="ECO:0000313" key="3">
    <source>
        <dbReference type="Proteomes" id="UP001407405"/>
    </source>
</evidence>
<dbReference type="PANTHER" id="PTHR42951">
    <property type="entry name" value="METALLO-BETA-LACTAMASE DOMAIN-CONTAINING"/>
    <property type="match status" value="1"/>
</dbReference>
<dbReference type="Pfam" id="PF00753">
    <property type="entry name" value="Lactamase_B"/>
    <property type="match status" value="1"/>
</dbReference>
<evidence type="ECO:0000259" key="1">
    <source>
        <dbReference type="SMART" id="SM00849"/>
    </source>
</evidence>
<sequence>MNKKRVRKLTDRVWMIVGSNRGIQPNVGIINNGTQTVLIDCGNGPVWGKFIQEVLTSMKAPPVSHIIYTHHHWDHVFGAMSFDAPIIAHEKCLDYLKVEAQKPWSAEFLKQEAAKYPQNKTSHDVKMRAVHNWDDFHIRLPQTTFRERMVIELADGRLLLESTNSLHSEDSILIYDEHDQVMFTGDAFYPPPYHERKTHREDVSAVTQNGFSKIVLRQMLAYDFNTVIHGHGMPLKRHDVIRELRD</sequence>
<dbReference type="PANTHER" id="PTHR42951:SF4">
    <property type="entry name" value="ACYL-COENZYME A THIOESTERASE MBLAC2"/>
    <property type="match status" value="1"/>
</dbReference>
<dbReference type="InterPro" id="IPR036866">
    <property type="entry name" value="RibonucZ/Hydroxyglut_hydro"/>
</dbReference>
<feature type="domain" description="Metallo-beta-lactamase" evidence="1">
    <location>
        <begin position="24"/>
        <end position="231"/>
    </location>
</feature>
<comment type="caution">
    <text evidence="2">The sequence shown here is derived from an EMBL/GenBank/DDBJ whole genome shotgun (WGS) entry which is preliminary data.</text>
</comment>
<protein>
    <submittedName>
        <fullName evidence="2">MBL fold metallo-hydrolase</fullName>
    </submittedName>
</protein>
<dbReference type="InterPro" id="IPR001279">
    <property type="entry name" value="Metallo-B-lactamas"/>
</dbReference>
<proteinExistence type="predicted"/>
<dbReference type="Proteomes" id="UP001407405">
    <property type="component" value="Unassembled WGS sequence"/>
</dbReference>
<dbReference type="InterPro" id="IPR050855">
    <property type="entry name" value="NDM-1-like"/>
</dbReference>